<evidence type="ECO:0000256" key="4">
    <source>
        <dbReference type="ARBA" id="ARBA00022679"/>
    </source>
</evidence>
<keyword evidence="6 8" id="KW-1133">Transmembrane helix</keyword>
<evidence type="ECO:0000256" key="5">
    <source>
        <dbReference type="ARBA" id="ARBA00022692"/>
    </source>
</evidence>
<dbReference type="GO" id="GO:0005737">
    <property type="term" value="C:cytoplasm"/>
    <property type="evidence" value="ECO:0007669"/>
    <property type="project" value="TreeGrafter"/>
</dbReference>
<name>A0AAD9KPN6_RIDPI</name>
<evidence type="ECO:0000256" key="8">
    <source>
        <dbReference type="RuleBase" id="RU366017"/>
    </source>
</evidence>
<dbReference type="EC" id="2.4.1.-" evidence="8"/>
<dbReference type="GO" id="GO:0016757">
    <property type="term" value="F:glycosyltransferase activity"/>
    <property type="evidence" value="ECO:0007669"/>
    <property type="project" value="UniProtKB-UniRule"/>
</dbReference>
<keyword evidence="4 8" id="KW-0808">Transferase</keyword>
<keyword evidence="5 8" id="KW-0812">Transmembrane</keyword>
<evidence type="ECO:0000256" key="1">
    <source>
        <dbReference type="ARBA" id="ARBA00004167"/>
    </source>
</evidence>
<dbReference type="AlphaFoldDB" id="A0AAD9KPN6"/>
<evidence type="ECO:0000313" key="9">
    <source>
        <dbReference type="EMBL" id="KAK2175369.1"/>
    </source>
</evidence>
<evidence type="ECO:0000313" key="10">
    <source>
        <dbReference type="Proteomes" id="UP001209878"/>
    </source>
</evidence>
<dbReference type="EMBL" id="JAODUO010000734">
    <property type="protein sequence ID" value="KAK2175369.1"/>
    <property type="molecule type" value="Genomic_DNA"/>
</dbReference>
<accession>A0AAD9KPN6</accession>
<dbReference type="Proteomes" id="UP001209878">
    <property type="component" value="Unassembled WGS sequence"/>
</dbReference>
<evidence type="ECO:0000256" key="7">
    <source>
        <dbReference type="ARBA" id="ARBA00023136"/>
    </source>
</evidence>
<reference evidence="9" key="1">
    <citation type="journal article" date="2023" name="Mol. Biol. Evol.">
        <title>Third-Generation Sequencing Reveals the Adaptive Role of the Epigenome in Three Deep-Sea Polychaetes.</title>
        <authorList>
            <person name="Perez M."/>
            <person name="Aroh O."/>
            <person name="Sun Y."/>
            <person name="Lan Y."/>
            <person name="Juniper S.K."/>
            <person name="Young C.R."/>
            <person name="Angers B."/>
            <person name="Qian P.Y."/>
        </authorList>
    </citation>
    <scope>NUCLEOTIDE SEQUENCE</scope>
    <source>
        <strain evidence="9">R07B-5</strain>
    </source>
</reference>
<dbReference type="InterPro" id="IPR008166">
    <property type="entry name" value="Glyco_transf_92"/>
</dbReference>
<feature type="transmembrane region" description="Helical" evidence="8">
    <location>
        <begin position="7"/>
        <end position="29"/>
    </location>
</feature>
<comment type="caution">
    <text evidence="9">The sequence shown here is derived from an EMBL/GenBank/DDBJ whole genome shotgun (WGS) entry which is preliminary data.</text>
</comment>
<gene>
    <name evidence="9" type="ORF">NP493_737g01001</name>
</gene>
<evidence type="ECO:0000256" key="6">
    <source>
        <dbReference type="ARBA" id="ARBA00022989"/>
    </source>
</evidence>
<keyword evidence="7 8" id="KW-0472">Membrane</keyword>
<dbReference type="GO" id="GO:0016020">
    <property type="term" value="C:membrane"/>
    <property type="evidence" value="ECO:0007669"/>
    <property type="project" value="UniProtKB-SubCell"/>
</dbReference>
<dbReference type="PANTHER" id="PTHR21461">
    <property type="entry name" value="GLYCOSYLTRANSFERASE FAMILY 92 PROTEIN"/>
    <property type="match status" value="1"/>
</dbReference>
<comment type="similarity">
    <text evidence="2 8">Belongs to the glycosyltransferase 92 family.</text>
</comment>
<dbReference type="Pfam" id="PF01697">
    <property type="entry name" value="Glyco_transf_92"/>
    <property type="match status" value="1"/>
</dbReference>
<organism evidence="9 10">
    <name type="scientific">Ridgeia piscesae</name>
    <name type="common">Tubeworm</name>
    <dbReference type="NCBI Taxonomy" id="27915"/>
    <lineage>
        <taxon>Eukaryota</taxon>
        <taxon>Metazoa</taxon>
        <taxon>Spiralia</taxon>
        <taxon>Lophotrochozoa</taxon>
        <taxon>Annelida</taxon>
        <taxon>Polychaeta</taxon>
        <taxon>Sedentaria</taxon>
        <taxon>Canalipalpata</taxon>
        <taxon>Sabellida</taxon>
        <taxon>Siboglinidae</taxon>
        <taxon>Ridgeia</taxon>
    </lineage>
</organism>
<evidence type="ECO:0000256" key="3">
    <source>
        <dbReference type="ARBA" id="ARBA00022676"/>
    </source>
</evidence>
<keyword evidence="3 8" id="KW-0328">Glycosyltransferase</keyword>
<proteinExistence type="inferred from homology"/>
<evidence type="ECO:0000256" key="2">
    <source>
        <dbReference type="ARBA" id="ARBA00007647"/>
    </source>
</evidence>
<dbReference type="PANTHER" id="PTHR21461:SF69">
    <property type="entry name" value="GLYCOSYLTRANSFERASE FAMILY 92 PROTEIN"/>
    <property type="match status" value="1"/>
</dbReference>
<sequence>MSNRKICYCFIAIIVFCSISVIVFTKYLVGLWPGNLSPLRLFHGPTVKPLWPVDGPTAPGYYEHLGRLTNPCAGERPLSNRVRNDVWYLTGQSHSGHEVAVFSAHLDDRSSERRNTAAVRVMSVVNWKGHAGPKVYCLLWYYNVSHPVVAAVEELKTGRGLSVGDSHYEEKLFTCVLPTWHVPEHVSLTLGSECNPAYALVPVIIPQRARMHDFGVCVAVAYGSINGTRIKEWVEFHRLLGVGEFNIYHGKLDRMTLDVFTAYSKQHVVALRQIAPPIDNWCTWCQKLATIAVLNDCMYRNMHRYKYMVVVDFDEIIVPHSDVNYSEMLQRITRASQSASVDQFAFRNAYFFLDFPADETQPRELVTLRYHTRAAVSQPGVAVKSILNPRGCVSMQNHYCAKRMPRDATVLMVDPDVALNHHYKRCHLTADECGYTLRHGVDDGATQRFREQLLDNLAKQRGITPR</sequence>
<comment type="subcellular location">
    <subcellularLocation>
        <location evidence="1">Membrane</location>
        <topology evidence="1">Single-pass membrane protein</topology>
    </subcellularLocation>
</comment>
<protein>
    <recommendedName>
        <fullName evidence="8">Glycosyltransferase family 92 protein</fullName>
        <ecNumber evidence="8">2.4.1.-</ecNumber>
    </recommendedName>
</protein>
<keyword evidence="10" id="KW-1185">Reference proteome</keyword>